<dbReference type="RefSeq" id="XP_001730484.1">
    <property type="nucleotide sequence ID" value="XM_001730432.1"/>
</dbReference>
<evidence type="ECO:0000256" key="4">
    <source>
        <dbReference type="ARBA" id="ARBA00023015"/>
    </source>
</evidence>
<dbReference type="InterPro" id="IPR008831">
    <property type="entry name" value="Mediator_Med31"/>
</dbReference>
<name>A8Q301_MALGO</name>
<dbReference type="EMBL" id="AAYY01000008">
    <property type="protein sequence ID" value="EDP43270.1"/>
    <property type="molecule type" value="Genomic_DNA"/>
</dbReference>
<dbReference type="GO" id="GO:0016592">
    <property type="term" value="C:mediator complex"/>
    <property type="evidence" value="ECO:0007669"/>
    <property type="project" value="InterPro"/>
</dbReference>
<dbReference type="KEGG" id="mgl:MGL_2280"/>
<keyword evidence="7 8" id="KW-0539">Nucleus</keyword>
<comment type="function">
    <text evidence="8">Component of the Mediator complex, a coactivator involved in the regulated transcription of nearly all RNA polymerase II-dependent genes. Mediator functions as a bridge to convey information from gene-specific regulatory proteins to the basal RNA polymerase II transcription machinery. Mediator is recruited to promoters by direct interactions with regulatory proteins and serves as a scaffold for the assembly of a functional preinitiation complex with RNA polymerase II and the general transcription factors.</text>
</comment>
<comment type="similarity">
    <text evidence="2 8">Belongs to the Mediator complex subunit 31 family.</text>
</comment>
<dbReference type="AlphaFoldDB" id="A8Q301"/>
<dbReference type="OMA" id="HWATWRD"/>
<dbReference type="GO" id="GO:0006355">
    <property type="term" value="P:regulation of DNA-templated transcription"/>
    <property type="evidence" value="ECO:0007669"/>
    <property type="project" value="InterPro"/>
</dbReference>
<evidence type="ECO:0000313" key="10">
    <source>
        <dbReference type="Proteomes" id="UP000008837"/>
    </source>
</evidence>
<evidence type="ECO:0000313" key="9">
    <source>
        <dbReference type="EMBL" id="EDP43270.1"/>
    </source>
</evidence>
<dbReference type="STRING" id="425265.A8Q301"/>
<dbReference type="Pfam" id="PF05669">
    <property type="entry name" value="Med31"/>
    <property type="match status" value="1"/>
</dbReference>
<dbReference type="VEuPathDB" id="FungiDB:MGL_2280"/>
<protein>
    <recommendedName>
        <fullName evidence="3 8">Mediator of RNA polymerase II transcription subunit 31</fullName>
    </recommendedName>
</protein>
<dbReference type="PANTHER" id="PTHR13186">
    <property type="entry name" value="MEDIATOR OF RNA POLYMERASE II TRANSCRIPTION SUBUNIT 31"/>
    <property type="match status" value="1"/>
</dbReference>
<comment type="caution">
    <text evidence="9">The sequence shown here is derived from an EMBL/GenBank/DDBJ whole genome shotgun (WGS) entry which is preliminary data.</text>
</comment>
<dbReference type="GeneID" id="5854791"/>
<evidence type="ECO:0000256" key="5">
    <source>
        <dbReference type="ARBA" id="ARBA00023159"/>
    </source>
</evidence>
<keyword evidence="10" id="KW-1185">Reference proteome</keyword>
<dbReference type="InParanoid" id="A8Q301"/>
<reference evidence="9 10" key="1">
    <citation type="journal article" date="2007" name="Proc. Natl. Acad. Sci. U.S.A.">
        <title>Dandruff-associated Malassezia genomes reveal convergent and divergent virulence traits shared with plant and human fungal pathogens.</title>
        <authorList>
            <person name="Xu J."/>
            <person name="Saunders C.W."/>
            <person name="Hu P."/>
            <person name="Grant R.A."/>
            <person name="Boekhout T."/>
            <person name="Kuramae E.E."/>
            <person name="Kronstad J.W."/>
            <person name="Deangelis Y.M."/>
            <person name="Reeder N.L."/>
            <person name="Johnstone K.R."/>
            <person name="Leland M."/>
            <person name="Fieno A.M."/>
            <person name="Begley W.M."/>
            <person name="Sun Y."/>
            <person name="Lacey M.P."/>
            <person name="Chaudhary T."/>
            <person name="Keough T."/>
            <person name="Chu L."/>
            <person name="Sears R."/>
            <person name="Yuan B."/>
            <person name="Dawson T.L.Jr."/>
        </authorList>
    </citation>
    <scope>NUCLEOTIDE SEQUENCE [LARGE SCALE GENOMIC DNA]</scope>
    <source>
        <strain evidence="10">ATCC MYA-4612 / CBS 7966</strain>
    </source>
</reference>
<evidence type="ECO:0000256" key="2">
    <source>
        <dbReference type="ARBA" id="ARBA00006378"/>
    </source>
</evidence>
<dbReference type="Gene3D" id="1.10.10.1340">
    <property type="entry name" value="Mediator of RNA polymerase II, submodule Med31 (Soh1)"/>
    <property type="match status" value="1"/>
</dbReference>
<sequence>MARGSVLAAGTATQYVETPVRPHSSRVRIMLHTATGATELDPERVANQQRFSRDLEFLSALSNPYYLHQLSQQGYFEDEAFLHYLEYLDYFRAPRYVKYLTYPQSLYFLDLLKHEAFRSAVADSAWPHDTAARQMAHWATWRDPVNVSFGSPPRE</sequence>
<comment type="subunit">
    <text evidence="8">Component of the Mediator complex.</text>
</comment>
<evidence type="ECO:0000256" key="1">
    <source>
        <dbReference type="ARBA" id="ARBA00004123"/>
    </source>
</evidence>
<accession>A8Q301</accession>
<dbReference type="InterPro" id="IPR038089">
    <property type="entry name" value="Med31_sf"/>
</dbReference>
<evidence type="ECO:0000256" key="8">
    <source>
        <dbReference type="RuleBase" id="RU364129"/>
    </source>
</evidence>
<proteinExistence type="inferred from homology"/>
<keyword evidence="4 8" id="KW-0805">Transcription regulation</keyword>
<dbReference type="GO" id="GO:0003712">
    <property type="term" value="F:transcription coregulator activity"/>
    <property type="evidence" value="ECO:0007669"/>
    <property type="project" value="InterPro"/>
</dbReference>
<dbReference type="Proteomes" id="UP000008837">
    <property type="component" value="Unassembled WGS sequence"/>
</dbReference>
<gene>
    <name evidence="9" type="ORF">MGL_2280</name>
</gene>
<evidence type="ECO:0000256" key="6">
    <source>
        <dbReference type="ARBA" id="ARBA00023163"/>
    </source>
</evidence>
<dbReference type="OrthoDB" id="10257739at2759"/>
<keyword evidence="5 8" id="KW-0010">Activator</keyword>
<organism evidence="9 10">
    <name type="scientific">Malassezia globosa (strain ATCC MYA-4612 / CBS 7966)</name>
    <name type="common">Dandruff-associated fungus</name>
    <dbReference type="NCBI Taxonomy" id="425265"/>
    <lineage>
        <taxon>Eukaryota</taxon>
        <taxon>Fungi</taxon>
        <taxon>Dikarya</taxon>
        <taxon>Basidiomycota</taxon>
        <taxon>Ustilaginomycotina</taxon>
        <taxon>Malasseziomycetes</taxon>
        <taxon>Malasseziales</taxon>
        <taxon>Malasseziaceae</taxon>
        <taxon>Malassezia</taxon>
    </lineage>
</organism>
<evidence type="ECO:0000256" key="7">
    <source>
        <dbReference type="ARBA" id="ARBA00023242"/>
    </source>
</evidence>
<comment type="subcellular location">
    <subcellularLocation>
        <location evidence="1 8">Nucleus</location>
    </subcellularLocation>
</comment>
<keyword evidence="6 8" id="KW-0804">Transcription</keyword>
<evidence type="ECO:0000256" key="3">
    <source>
        <dbReference type="ARBA" id="ARBA00019660"/>
    </source>
</evidence>